<dbReference type="GO" id="GO:0008448">
    <property type="term" value="F:N-acetylglucosamine-6-phosphate deacetylase activity"/>
    <property type="evidence" value="ECO:0007669"/>
    <property type="project" value="UniProtKB-EC"/>
</dbReference>
<feature type="binding site" evidence="11">
    <location>
        <position position="230"/>
    </location>
    <ligand>
        <name>substrate</name>
    </ligand>
</feature>
<dbReference type="EC" id="3.5.1.25" evidence="2"/>
<dbReference type="InterPro" id="IPR006680">
    <property type="entry name" value="Amidohydro-rel"/>
</dbReference>
<evidence type="ECO:0000256" key="1">
    <source>
        <dbReference type="ARBA" id="ARBA00010716"/>
    </source>
</evidence>
<dbReference type="CDD" id="cd00854">
    <property type="entry name" value="NagA"/>
    <property type="match status" value="1"/>
</dbReference>
<dbReference type="FunFam" id="3.20.20.140:FF:000004">
    <property type="entry name" value="N-acetylglucosamine-6-phosphate deacetylase"/>
    <property type="match status" value="1"/>
</dbReference>
<feature type="binding site" evidence="12">
    <location>
        <position position="198"/>
    </location>
    <ligand>
        <name>Zn(2+)</name>
        <dbReference type="ChEBI" id="CHEBI:29105"/>
    </ligand>
</feature>
<dbReference type="SUPFAM" id="SSF51338">
    <property type="entry name" value="Composite domain of metallo-dependent hydrolases"/>
    <property type="match status" value="1"/>
</dbReference>
<proteinExistence type="inferred from homology"/>
<dbReference type="InterPro" id="IPR011059">
    <property type="entry name" value="Metal-dep_hydrolase_composite"/>
</dbReference>
<dbReference type="PANTHER" id="PTHR11113:SF14">
    <property type="entry name" value="N-ACETYLGLUCOSAMINE-6-PHOSPHATE DEACETYLASE"/>
    <property type="match status" value="1"/>
</dbReference>
<evidence type="ECO:0000256" key="12">
    <source>
        <dbReference type="PIRSR" id="PIRSR038994-3"/>
    </source>
</evidence>
<keyword evidence="6 9" id="KW-0119">Carbohydrate metabolism</keyword>
<accession>A0A930W431</accession>
<comment type="pathway">
    <text evidence="8">Amino-sugar metabolism; N-acetylneuraminate degradation; D-fructose 6-phosphate from N-acetylneuraminate: step 4/5.</text>
</comment>
<feature type="binding site" evidence="11">
    <location>
        <begin position="222"/>
        <end position="223"/>
    </location>
    <ligand>
        <name>substrate</name>
    </ligand>
</feature>
<comment type="caution">
    <text evidence="14">The sequence shown here is derived from an EMBL/GenBank/DDBJ whole genome shotgun (WGS) entry which is preliminary data.</text>
</comment>
<organism evidence="14 15">
    <name type="scientific">Lancefieldella parvula</name>
    <dbReference type="NCBI Taxonomy" id="1382"/>
    <lineage>
        <taxon>Bacteria</taxon>
        <taxon>Bacillati</taxon>
        <taxon>Actinomycetota</taxon>
        <taxon>Coriobacteriia</taxon>
        <taxon>Coriobacteriales</taxon>
        <taxon>Atopobiaceae</taxon>
        <taxon>Lancefieldella</taxon>
    </lineage>
</organism>
<evidence type="ECO:0000256" key="2">
    <source>
        <dbReference type="ARBA" id="ARBA00011899"/>
    </source>
</evidence>
<evidence type="ECO:0000256" key="6">
    <source>
        <dbReference type="ARBA" id="ARBA00023277"/>
    </source>
</evidence>
<dbReference type="Gene3D" id="3.20.20.140">
    <property type="entry name" value="Metal-dependent hydrolases"/>
    <property type="match status" value="1"/>
</dbReference>
<keyword evidence="4 12" id="KW-0479">Metal-binding</keyword>
<dbReference type="AlphaFoldDB" id="A0A930W431"/>
<evidence type="ECO:0000256" key="10">
    <source>
        <dbReference type="PIRSR" id="PIRSR038994-1"/>
    </source>
</evidence>
<comment type="catalytic activity">
    <reaction evidence="7">
        <text>N-acetyl-D-glucosamine 6-phosphate + H2O = D-glucosamine 6-phosphate + acetate</text>
        <dbReference type="Rhea" id="RHEA:22936"/>
        <dbReference type="ChEBI" id="CHEBI:15377"/>
        <dbReference type="ChEBI" id="CHEBI:30089"/>
        <dbReference type="ChEBI" id="CHEBI:57513"/>
        <dbReference type="ChEBI" id="CHEBI:58725"/>
        <dbReference type="EC" id="3.5.1.25"/>
    </reaction>
</comment>
<feature type="domain" description="Amidohydrolase-related" evidence="13">
    <location>
        <begin position="50"/>
        <end position="385"/>
    </location>
</feature>
<evidence type="ECO:0000256" key="3">
    <source>
        <dbReference type="ARBA" id="ARBA00018029"/>
    </source>
</evidence>
<evidence type="ECO:0000313" key="15">
    <source>
        <dbReference type="Proteomes" id="UP000772566"/>
    </source>
</evidence>
<dbReference type="PIRSF" id="PIRSF038994">
    <property type="entry name" value="NagA"/>
    <property type="match status" value="1"/>
</dbReference>
<dbReference type="EMBL" id="JABZGT010000029">
    <property type="protein sequence ID" value="MBF4808814.1"/>
    <property type="molecule type" value="Genomic_DNA"/>
</dbReference>
<evidence type="ECO:0000256" key="11">
    <source>
        <dbReference type="PIRSR" id="PIRSR038994-2"/>
    </source>
</evidence>
<dbReference type="InterPro" id="IPR003764">
    <property type="entry name" value="GlcNAc_6-P_deAcase"/>
</dbReference>
<comment type="similarity">
    <text evidence="1 9">Belongs to the metallo-dependent hydrolases superfamily. NagA family.</text>
</comment>
<evidence type="ECO:0000256" key="7">
    <source>
        <dbReference type="ARBA" id="ARBA00047647"/>
    </source>
</evidence>
<protein>
    <recommendedName>
        <fullName evidence="3">N-acetylglucosamine-6-phosphate deacetylase</fullName>
        <ecNumber evidence="2">3.5.1.25</ecNumber>
    </recommendedName>
</protein>
<comment type="cofactor">
    <cofactor evidence="12">
        <name>a divalent metal cation</name>
        <dbReference type="ChEBI" id="CHEBI:60240"/>
    </cofactor>
    <text evidence="12">Binds 1 divalent metal cation per subunit.</text>
</comment>
<feature type="binding site" evidence="11">
    <location>
        <begin position="312"/>
        <end position="314"/>
    </location>
    <ligand>
        <name>substrate</name>
    </ligand>
</feature>
<name>A0A930W431_9ACTN</name>
<dbReference type="SUPFAM" id="SSF51556">
    <property type="entry name" value="Metallo-dependent hydrolases"/>
    <property type="match status" value="1"/>
</dbReference>
<evidence type="ECO:0000256" key="5">
    <source>
        <dbReference type="ARBA" id="ARBA00022801"/>
    </source>
</evidence>
<evidence type="ECO:0000259" key="13">
    <source>
        <dbReference type="Pfam" id="PF01979"/>
    </source>
</evidence>
<feature type="binding site" evidence="11">
    <location>
        <position position="254"/>
    </location>
    <ligand>
        <name>substrate</name>
    </ligand>
</feature>
<dbReference type="Gene3D" id="2.30.40.10">
    <property type="entry name" value="Urease, subunit C, domain 1"/>
    <property type="match status" value="1"/>
</dbReference>
<dbReference type="GO" id="GO:0006046">
    <property type="term" value="P:N-acetylglucosamine catabolic process"/>
    <property type="evidence" value="ECO:0007669"/>
    <property type="project" value="TreeGrafter"/>
</dbReference>
<evidence type="ECO:0000256" key="8">
    <source>
        <dbReference type="ARBA" id="ARBA00060590"/>
    </source>
</evidence>
<evidence type="ECO:0000313" key="14">
    <source>
        <dbReference type="EMBL" id="MBF4808814.1"/>
    </source>
</evidence>
<feature type="active site" description="Proton donor/acceptor" evidence="10">
    <location>
        <position position="277"/>
    </location>
</feature>
<dbReference type="Pfam" id="PF01979">
    <property type="entry name" value="Amidohydro_1"/>
    <property type="match status" value="1"/>
</dbReference>
<reference evidence="14" key="1">
    <citation type="submission" date="2020-04" db="EMBL/GenBank/DDBJ databases">
        <title>Deep metagenomics examines the oral microbiome during advanced dental caries in children, revealing novel taxa and co-occurrences with host molecules.</title>
        <authorList>
            <person name="Baker J.L."/>
            <person name="Morton J.T."/>
            <person name="Dinis M."/>
            <person name="Alvarez R."/>
            <person name="Tran N.C."/>
            <person name="Knight R."/>
            <person name="Edlund A."/>
        </authorList>
    </citation>
    <scope>NUCLEOTIDE SEQUENCE</scope>
    <source>
        <strain evidence="14">JCVI_22A_bin.2</strain>
    </source>
</reference>
<sequence>MSTFAVKADKFFLPGATSGPGYLLVEDGVFGHFTKEKPECEIVDRTGSWVAPGLVDTHIHGFLDHDIMDCDPDGVIEIAQGLLSNGVTSWLPTTLTASVEQTGDACESVADAAEGIAANGIDAARIQGIFLEGPFFTEKHKGAQNPAYFLDPDVEVFDEWQERADGWIAKIAIAPERDGAPEFCAEMADRGVHVALGHSDATYEEALACVNAGADIFVHTYNGMSGLHHREPGMVGAAMTTHGTYAEAICDGHHLNPIAVRALVNAKGYDHTVLITDCMRAGGMPNGQYKLGDFPVVVEGGTARLMDESHSLAGSILRLFEGVKNVFDWGIVSAEEAVRMASENPARSCGIDDVCGFIRPGYDADFIVVTKDLQLEETFLGGKSVYKA</sequence>
<feature type="binding site" evidence="12">
    <location>
        <position position="219"/>
    </location>
    <ligand>
        <name>Zn(2+)</name>
        <dbReference type="ChEBI" id="CHEBI:29105"/>
    </ligand>
</feature>
<keyword evidence="5 9" id="KW-0378">Hydrolase</keyword>
<evidence type="ECO:0000256" key="4">
    <source>
        <dbReference type="ARBA" id="ARBA00022723"/>
    </source>
</evidence>
<dbReference type="GO" id="GO:0046872">
    <property type="term" value="F:metal ion binding"/>
    <property type="evidence" value="ECO:0007669"/>
    <property type="project" value="UniProtKB-KW"/>
</dbReference>
<dbReference type="InterPro" id="IPR032466">
    <property type="entry name" value="Metal_Hydrolase"/>
</dbReference>
<evidence type="ECO:0000256" key="9">
    <source>
        <dbReference type="PIRNR" id="PIRNR038994"/>
    </source>
</evidence>
<gene>
    <name evidence="14" type="primary">nagA</name>
    <name evidence="14" type="ORF">HXK23_01090</name>
</gene>
<dbReference type="Proteomes" id="UP000772566">
    <property type="component" value="Unassembled WGS sequence"/>
</dbReference>
<dbReference type="PANTHER" id="PTHR11113">
    <property type="entry name" value="N-ACETYLGLUCOSAMINE-6-PHOSPHATE DEACETYLASE"/>
    <property type="match status" value="1"/>
</dbReference>
<dbReference type="NCBIfam" id="TIGR00221">
    <property type="entry name" value="nagA"/>
    <property type="match status" value="1"/>
</dbReference>
<feature type="binding site" evidence="12">
    <location>
        <position position="132"/>
    </location>
    <ligand>
        <name>Zn(2+)</name>
        <dbReference type="ChEBI" id="CHEBI:29105"/>
    </ligand>
</feature>
<feature type="binding site" evidence="11">
    <location>
        <position position="143"/>
    </location>
    <ligand>
        <name>substrate</name>
    </ligand>
</feature>